<dbReference type="Pfam" id="PF19127">
    <property type="entry name" value="Choline_bind_3"/>
    <property type="match status" value="1"/>
</dbReference>
<gene>
    <name evidence="13" type="ORF">H8708_11575</name>
</gene>
<feature type="domain" description="Peptidase S11 D-alanyl-D-alanine carboxypeptidase A N-terminal" evidence="12">
    <location>
        <begin position="132"/>
        <end position="366"/>
    </location>
</feature>
<evidence type="ECO:0000256" key="8">
    <source>
        <dbReference type="PROSITE-ProRule" id="PRU00591"/>
    </source>
</evidence>
<feature type="compositionally biased region" description="Low complexity" evidence="10">
    <location>
        <begin position="91"/>
        <end position="105"/>
    </location>
</feature>
<dbReference type="InterPro" id="IPR018044">
    <property type="entry name" value="Peptidase_S11"/>
</dbReference>
<feature type="chain" id="PRO_5045950691" evidence="11">
    <location>
        <begin position="25"/>
        <end position="494"/>
    </location>
</feature>
<dbReference type="Pfam" id="PF00768">
    <property type="entry name" value="Peptidase_S11"/>
    <property type="match status" value="1"/>
</dbReference>
<comment type="caution">
    <text evidence="13">The sequence shown here is derived from an EMBL/GenBank/DDBJ whole genome shotgun (WGS) entry which is preliminary data.</text>
</comment>
<evidence type="ECO:0000256" key="10">
    <source>
        <dbReference type="SAM" id="MobiDB-lite"/>
    </source>
</evidence>
<dbReference type="SUPFAM" id="SSF69360">
    <property type="entry name" value="Cell wall binding repeat"/>
    <property type="match status" value="1"/>
</dbReference>
<name>A0ABR7NUT6_9FIRM</name>
<evidence type="ECO:0000256" key="5">
    <source>
        <dbReference type="ARBA" id="ARBA00022960"/>
    </source>
</evidence>
<evidence type="ECO:0000313" key="13">
    <source>
        <dbReference type="EMBL" id="MBC8599855.1"/>
    </source>
</evidence>
<organism evidence="13 14">
    <name type="scientific">Enterocloster hominis</name>
    <name type="common">ex Liu et al. 2021</name>
    <dbReference type="NCBI Taxonomy" id="2763663"/>
    <lineage>
        <taxon>Bacteria</taxon>
        <taxon>Bacillati</taxon>
        <taxon>Bacillota</taxon>
        <taxon>Clostridia</taxon>
        <taxon>Lachnospirales</taxon>
        <taxon>Lachnospiraceae</taxon>
        <taxon>Enterocloster</taxon>
    </lineage>
</organism>
<keyword evidence="5" id="KW-0133">Cell shape</keyword>
<feature type="compositionally biased region" description="Polar residues" evidence="10">
    <location>
        <begin position="69"/>
        <end position="85"/>
    </location>
</feature>
<keyword evidence="7" id="KW-0961">Cell wall biogenesis/degradation</keyword>
<evidence type="ECO:0000256" key="6">
    <source>
        <dbReference type="ARBA" id="ARBA00022984"/>
    </source>
</evidence>
<dbReference type="InterPro" id="IPR012338">
    <property type="entry name" value="Beta-lactam/transpept-like"/>
</dbReference>
<dbReference type="GO" id="GO:0016787">
    <property type="term" value="F:hydrolase activity"/>
    <property type="evidence" value="ECO:0007669"/>
    <property type="project" value="UniProtKB-KW"/>
</dbReference>
<keyword evidence="6" id="KW-0573">Peptidoglycan synthesis</keyword>
<accession>A0ABR7NUT6</accession>
<evidence type="ECO:0000256" key="2">
    <source>
        <dbReference type="ARBA" id="ARBA00022729"/>
    </source>
</evidence>
<dbReference type="PROSITE" id="PS51170">
    <property type="entry name" value="CW"/>
    <property type="match status" value="1"/>
</dbReference>
<protein>
    <submittedName>
        <fullName evidence="13">Serine hydrolase</fullName>
    </submittedName>
</protein>
<sequence>MFKRTRILSLGLAMALCMAQTAQAEILITPLDVSNPAGQGVQIVPESQGGAGTQAQNQPGPQEKPGAGQSPQAGNQSIQSGSTGPQAGDLSTQSGPTGSQTGTVTAPASGILEYRTNAPVNGTAGAVQDMELSMPAVSAEAAILFDATHNTVLFEKNADEKLYPASITKLMTALLVLEKADLNDTVVFSKTAVTNLESGAVTLKLQEGDRVSVRDCLYGLLLKSANEVANGLAEHVGGSIQGFADLMNQRAAELGCTGTHFTNPSGLNDPDHYTTARDMAKIAGAAFKNETLQKISSSLSYEFPATKAAAARTITPGHKMLYPSDSRYYEGMVGGKTGYTSLAGNTLVTCTEKDGVRLIAVVLKARSTHYGDTKAMLDYGYKKLQAFGSGPYHQWVQNGDGWYFRTADGQLLKGCRAVIDGVEYGFDDAGKMQKGWQKYGEDWYYFRSDGSMVKNDWRQDGDKWFYLGSGGAMVRNAWVDQTYYVGADGVWVRQ</sequence>
<keyword evidence="3" id="KW-0677">Repeat</keyword>
<keyword evidence="14" id="KW-1185">Reference proteome</keyword>
<evidence type="ECO:0000256" key="1">
    <source>
        <dbReference type="ARBA" id="ARBA00007164"/>
    </source>
</evidence>
<proteinExistence type="inferred from homology"/>
<keyword evidence="2 11" id="KW-0732">Signal</keyword>
<evidence type="ECO:0000313" key="14">
    <source>
        <dbReference type="Proteomes" id="UP000647491"/>
    </source>
</evidence>
<evidence type="ECO:0000256" key="3">
    <source>
        <dbReference type="ARBA" id="ARBA00022737"/>
    </source>
</evidence>
<dbReference type="PANTHER" id="PTHR21581:SF6">
    <property type="entry name" value="TRAFFICKING PROTEIN PARTICLE COMPLEX SUBUNIT 12"/>
    <property type="match status" value="1"/>
</dbReference>
<evidence type="ECO:0000256" key="11">
    <source>
        <dbReference type="SAM" id="SignalP"/>
    </source>
</evidence>
<keyword evidence="4 13" id="KW-0378">Hydrolase</keyword>
<dbReference type="SUPFAM" id="SSF56601">
    <property type="entry name" value="beta-lactamase/transpeptidase-like"/>
    <property type="match status" value="1"/>
</dbReference>
<dbReference type="RefSeq" id="WP_262427934.1">
    <property type="nucleotide sequence ID" value="NZ_JACRTJ010000025.1"/>
</dbReference>
<dbReference type="Proteomes" id="UP000647491">
    <property type="component" value="Unassembled WGS sequence"/>
</dbReference>
<feature type="region of interest" description="Disordered" evidence="10">
    <location>
        <begin position="39"/>
        <end position="105"/>
    </location>
</feature>
<evidence type="ECO:0000256" key="4">
    <source>
        <dbReference type="ARBA" id="ARBA00022801"/>
    </source>
</evidence>
<dbReference type="PRINTS" id="PR00725">
    <property type="entry name" value="DADACBPTASE1"/>
</dbReference>
<feature type="signal peptide" evidence="11">
    <location>
        <begin position="1"/>
        <end position="24"/>
    </location>
</feature>
<dbReference type="InterPro" id="IPR018337">
    <property type="entry name" value="Cell_wall/Cho-bd_repeat"/>
</dbReference>
<evidence type="ECO:0000256" key="9">
    <source>
        <dbReference type="RuleBase" id="RU004016"/>
    </source>
</evidence>
<evidence type="ECO:0000256" key="7">
    <source>
        <dbReference type="ARBA" id="ARBA00023316"/>
    </source>
</evidence>
<reference evidence="13 14" key="1">
    <citation type="submission" date="2020-08" db="EMBL/GenBank/DDBJ databases">
        <title>Genome public.</title>
        <authorList>
            <person name="Liu C."/>
            <person name="Sun Q."/>
        </authorList>
    </citation>
    <scope>NUCLEOTIDE SEQUENCE [LARGE SCALE GENOMIC DNA]</scope>
    <source>
        <strain evidence="13 14">BX10</strain>
    </source>
</reference>
<evidence type="ECO:0000259" key="12">
    <source>
        <dbReference type="Pfam" id="PF00768"/>
    </source>
</evidence>
<dbReference type="EMBL" id="JACRTJ010000025">
    <property type="protein sequence ID" value="MBC8599855.1"/>
    <property type="molecule type" value="Genomic_DNA"/>
</dbReference>
<dbReference type="Gene3D" id="2.10.270.10">
    <property type="entry name" value="Cholin Binding"/>
    <property type="match status" value="1"/>
</dbReference>
<feature type="repeat" description="Cell wall-binding" evidence="8">
    <location>
        <begin position="433"/>
        <end position="452"/>
    </location>
</feature>
<dbReference type="PANTHER" id="PTHR21581">
    <property type="entry name" value="D-ALANYL-D-ALANINE CARBOXYPEPTIDASE"/>
    <property type="match status" value="1"/>
</dbReference>
<comment type="similarity">
    <text evidence="1 9">Belongs to the peptidase S11 family.</text>
</comment>
<dbReference type="Gene3D" id="3.40.710.10">
    <property type="entry name" value="DD-peptidase/beta-lactamase superfamily"/>
    <property type="match status" value="1"/>
</dbReference>
<dbReference type="InterPro" id="IPR001967">
    <property type="entry name" value="Peptidase_S11_N"/>
</dbReference>